<dbReference type="PANTHER" id="PTHR43844:SF2">
    <property type="entry name" value="SYNTHASE, VITAMIN-B12 INDEPENDENT, PUTATIVE (AFU_ORTHOLOGUE AFUA_3G12060)-RELATED"/>
    <property type="match status" value="1"/>
</dbReference>
<name>A0AAD7TY63_9APHY</name>
<reference evidence="1" key="1">
    <citation type="submission" date="2022-11" db="EMBL/GenBank/DDBJ databases">
        <title>Genome Sequence of Cubamyces cubensis.</title>
        <authorList>
            <person name="Buettner E."/>
        </authorList>
    </citation>
    <scope>NUCLEOTIDE SEQUENCE</scope>
    <source>
        <strain evidence="1">MPL-01</strain>
    </source>
</reference>
<dbReference type="AlphaFoldDB" id="A0AAD7TY63"/>
<protein>
    <recommendedName>
        <fullName evidence="3">Methionine synthase</fullName>
    </recommendedName>
</protein>
<accession>A0AAD7TY63</accession>
<dbReference type="PANTHER" id="PTHR43844">
    <property type="entry name" value="METHIONINE SYNTHASE"/>
    <property type="match status" value="1"/>
</dbReference>
<dbReference type="EMBL" id="JAPEVG010000055">
    <property type="protein sequence ID" value="KAJ8489005.1"/>
    <property type="molecule type" value="Genomic_DNA"/>
</dbReference>
<dbReference type="InterPro" id="IPR038071">
    <property type="entry name" value="UROD/MetE-like_sf"/>
</dbReference>
<organism evidence="1 2">
    <name type="scientific">Trametes cubensis</name>
    <dbReference type="NCBI Taxonomy" id="1111947"/>
    <lineage>
        <taxon>Eukaryota</taxon>
        <taxon>Fungi</taxon>
        <taxon>Dikarya</taxon>
        <taxon>Basidiomycota</taxon>
        <taxon>Agaricomycotina</taxon>
        <taxon>Agaricomycetes</taxon>
        <taxon>Polyporales</taxon>
        <taxon>Polyporaceae</taxon>
        <taxon>Trametes</taxon>
    </lineage>
</organism>
<dbReference type="Gene3D" id="3.20.20.210">
    <property type="match status" value="1"/>
</dbReference>
<dbReference type="SUPFAM" id="SSF51726">
    <property type="entry name" value="UROD/MetE-like"/>
    <property type="match status" value="1"/>
</dbReference>
<evidence type="ECO:0000313" key="1">
    <source>
        <dbReference type="EMBL" id="KAJ8489005.1"/>
    </source>
</evidence>
<evidence type="ECO:0008006" key="3">
    <source>
        <dbReference type="Google" id="ProtNLM"/>
    </source>
</evidence>
<proteinExistence type="predicted"/>
<comment type="caution">
    <text evidence="1">The sequence shown here is derived from an EMBL/GenBank/DDBJ whole genome shotgun (WGS) entry which is preliminary data.</text>
</comment>
<gene>
    <name evidence="1" type="ORF">ONZ51_g3226</name>
</gene>
<evidence type="ECO:0000313" key="2">
    <source>
        <dbReference type="Proteomes" id="UP001215151"/>
    </source>
</evidence>
<dbReference type="Proteomes" id="UP001215151">
    <property type="component" value="Unassembled WGS sequence"/>
</dbReference>
<keyword evidence="2" id="KW-1185">Reference proteome</keyword>
<sequence>MFVSRAEHVGSLKRPAILLKKRADFEEGRCTAKEIQACEDESIAAAVRLQLDIGLTTITDGEFRRTMFYDGLFDRISGMKVVKDPPKYLFRTFNFVRYMPVSRICIGKLQRPGPLYGEAFDFLKKVAGPEVRLVAKELMRTLTFSPMEHI</sequence>